<dbReference type="InterPro" id="IPR035906">
    <property type="entry name" value="MetI-like_sf"/>
</dbReference>
<dbReference type="InterPro" id="IPR000515">
    <property type="entry name" value="MetI-like"/>
</dbReference>
<organism evidence="10 11">
    <name type="scientific">Dactylosporangium salmoneum</name>
    <dbReference type="NCBI Taxonomy" id="53361"/>
    <lineage>
        <taxon>Bacteria</taxon>
        <taxon>Bacillati</taxon>
        <taxon>Actinomycetota</taxon>
        <taxon>Actinomycetes</taxon>
        <taxon>Micromonosporales</taxon>
        <taxon>Micromonosporaceae</taxon>
        <taxon>Dactylosporangium</taxon>
    </lineage>
</organism>
<evidence type="ECO:0000259" key="9">
    <source>
        <dbReference type="PROSITE" id="PS50928"/>
    </source>
</evidence>
<comment type="similarity">
    <text evidence="7">Belongs to the binding-protein-dependent transport system permease family.</text>
</comment>
<evidence type="ECO:0000256" key="3">
    <source>
        <dbReference type="ARBA" id="ARBA00022475"/>
    </source>
</evidence>
<accession>A0ABN3FAQ7</accession>
<dbReference type="PANTHER" id="PTHR43386">
    <property type="entry name" value="OLIGOPEPTIDE TRANSPORT SYSTEM PERMEASE PROTEIN APPC"/>
    <property type="match status" value="1"/>
</dbReference>
<keyword evidence="6 7" id="KW-0472">Membrane</keyword>
<feature type="transmembrane region" description="Helical" evidence="7">
    <location>
        <begin position="40"/>
        <end position="61"/>
    </location>
</feature>
<dbReference type="Gene3D" id="1.10.3720.10">
    <property type="entry name" value="MetI-like"/>
    <property type="match status" value="1"/>
</dbReference>
<evidence type="ECO:0000256" key="2">
    <source>
        <dbReference type="ARBA" id="ARBA00022448"/>
    </source>
</evidence>
<proteinExistence type="inferred from homology"/>
<evidence type="ECO:0000256" key="6">
    <source>
        <dbReference type="ARBA" id="ARBA00023136"/>
    </source>
</evidence>
<evidence type="ECO:0000256" key="7">
    <source>
        <dbReference type="RuleBase" id="RU363032"/>
    </source>
</evidence>
<dbReference type="PANTHER" id="PTHR43386:SF25">
    <property type="entry name" value="PEPTIDE ABC TRANSPORTER PERMEASE PROTEIN"/>
    <property type="match status" value="1"/>
</dbReference>
<keyword evidence="5 7" id="KW-1133">Transmembrane helix</keyword>
<sequence>MPGSAHDTLLADLGTEPDPGIEAGRSGTARRLRGRRIPPTVVLSVLVIVVVLASAVAPSLLAGQDPINGVPSDKLASMSGAHWLGTDYLGRDMYSRIVHGARTSVLSAILAVAVAVSLGTVAGLAAALGPRWLETPLMRLIDVLLAIPSLLLAMVFVAAFGFSSANAAVAVGLSMIASFARVARIEALRVRSAPYIEAAEVAGTTRVGIVVAHLLPNIATTLISLAVLEFGAAILALSTLSFLGFGAQPPNPEWGQLVAEGANFFYAAPWLVYAPATVVVIVVLAVNRLSTYLDARAFDESL</sequence>
<dbReference type="PROSITE" id="PS50928">
    <property type="entry name" value="ABC_TM1"/>
    <property type="match status" value="1"/>
</dbReference>
<evidence type="ECO:0000313" key="11">
    <source>
        <dbReference type="Proteomes" id="UP001501444"/>
    </source>
</evidence>
<gene>
    <name evidence="10" type="ORF">GCM10010170_000480</name>
</gene>
<evidence type="ECO:0000313" key="10">
    <source>
        <dbReference type="EMBL" id="GAA2326020.1"/>
    </source>
</evidence>
<comment type="caution">
    <text evidence="10">The sequence shown here is derived from an EMBL/GenBank/DDBJ whole genome shotgun (WGS) entry which is preliminary data.</text>
</comment>
<feature type="region of interest" description="Disordered" evidence="8">
    <location>
        <begin position="1"/>
        <end position="27"/>
    </location>
</feature>
<comment type="subcellular location">
    <subcellularLocation>
        <location evidence="1 7">Cell membrane</location>
        <topology evidence="1 7">Multi-pass membrane protein</topology>
    </subcellularLocation>
</comment>
<keyword evidence="3" id="KW-1003">Cell membrane</keyword>
<dbReference type="Pfam" id="PF00528">
    <property type="entry name" value="BPD_transp_1"/>
    <property type="match status" value="1"/>
</dbReference>
<evidence type="ECO:0000256" key="1">
    <source>
        <dbReference type="ARBA" id="ARBA00004651"/>
    </source>
</evidence>
<evidence type="ECO:0000256" key="5">
    <source>
        <dbReference type="ARBA" id="ARBA00022989"/>
    </source>
</evidence>
<dbReference type="Proteomes" id="UP001501444">
    <property type="component" value="Unassembled WGS sequence"/>
</dbReference>
<feature type="transmembrane region" description="Helical" evidence="7">
    <location>
        <begin position="165"/>
        <end position="183"/>
    </location>
</feature>
<evidence type="ECO:0000256" key="8">
    <source>
        <dbReference type="SAM" id="MobiDB-lite"/>
    </source>
</evidence>
<feature type="transmembrane region" description="Helical" evidence="7">
    <location>
        <begin position="105"/>
        <end position="128"/>
    </location>
</feature>
<feature type="transmembrane region" description="Helical" evidence="7">
    <location>
        <begin position="222"/>
        <end position="244"/>
    </location>
</feature>
<protein>
    <submittedName>
        <fullName evidence="10">ABC transporter permease</fullName>
    </submittedName>
</protein>
<dbReference type="EMBL" id="BAAARV010000003">
    <property type="protein sequence ID" value="GAA2326020.1"/>
    <property type="molecule type" value="Genomic_DNA"/>
</dbReference>
<feature type="transmembrane region" description="Helical" evidence="7">
    <location>
        <begin position="264"/>
        <end position="286"/>
    </location>
</feature>
<dbReference type="CDD" id="cd06261">
    <property type="entry name" value="TM_PBP2"/>
    <property type="match status" value="1"/>
</dbReference>
<reference evidence="10 11" key="1">
    <citation type="journal article" date="2019" name="Int. J. Syst. Evol. Microbiol.">
        <title>The Global Catalogue of Microorganisms (GCM) 10K type strain sequencing project: providing services to taxonomists for standard genome sequencing and annotation.</title>
        <authorList>
            <consortium name="The Broad Institute Genomics Platform"/>
            <consortium name="The Broad Institute Genome Sequencing Center for Infectious Disease"/>
            <person name="Wu L."/>
            <person name="Ma J."/>
        </authorList>
    </citation>
    <scope>NUCLEOTIDE SEQUENCE [LARGE SCALE GENOMIC DNA]</scope>
    <source>
        <strain evidence="10 11">JCM 3272</strain>
    </source>
</reference>
<keyword evidence="11" id="KW-1185">Reference proteome</keyword>
<dbReference type="RefSeq" id="WP_344610099.1">
    <property type="nucleotide sequence ID" value="NZ_BAAARV010000003.1"/>
</dbReference>
<evidence type="ECO:0000256" key="4">
    <source>
        <dbReference type="ARBA" id="ARBA00022692"/>
    </source>
</evidence>
<feature type="transmembrane region" description="Helical" evidence="7">
    <location>
        <begin position="140"/>
        <end position="159"/>
    </location>
</feature>
<feature type="domain" description="ABC transmembrane type-1" evidence="9">
    <location>
        <begin position="101"/>
        <end position="290"/>
    </location>
</feature>
<dbReference type="InterPro" id="IPR050366">
    <property type="entry name" value="BP-dependent_transpt_permease"/>
</dbReference>
<name>A0ABN3FAQ7_9ACTN</name>
<dbReference type="SUPFAM" id="SSF161098">
    <property type="entry name" value="MetI-like"/>
    <property type="match status" value="1"/>
</dbReference>
<keyword evidence="2 7" id="KW-0813">Transport</keyword>
<keyword evidence="4 7" id="KW-0812">Transmembrane</keyword>